<organism evidence="1 2">
    <name type="scientific">Lymnaea stagnalis</name>
    <name type="common">Great pond snail</name>
    <name type="synonym">Helix stagnalis</name>
    <dbReference type="NCBI Taxonomy" id="6523"/>
    <lineage>
        <taxon>Eukaryota</taxon>
        <taxon>Metazoa</taxon>
        <taxon>Spiralia</taxon>
        <taxon>Lophotrochozoa</taxon>
        <taxon>Mollusca</taxon>
        <taxon>Gastropoda</taxon>
        <taxon>Heterobranchia</taxon>
        <taxon>Euthyneura</taxon>
        <taxon>Panpulmonata</taxon>
        <taxon>Hygrophila</taxon>
        <taxon>Lymnaeoidea</taxon>
        <taxon>Lymnaeidae</taxon>
        <taxon>Lymnaea</taxon>
    </lineage>
</organism>
<dbReference type="AlphaFoldDB" id="A0AAV2II69"/>
<comment type="caution">
    <text evidence="1">The sequence shown here is derived from an EMBL/GenBank/DDBJ whole genome shotgun (WGS) entry which is preliminary data.</text>
</comment>
<gene>
    <name evidence="1" type="ORF">GSLYS_00018819001</name>
</gene>
<dbReference type="Proteomes" id="UP001497497">
    <property type="component" value="Unassembled WGS sequence"/>
</dbReference>
<keyword evidence="2" id="KW-1185">Reference proteome</keyword>
<dbReference type="EMBL" id="CAXITT010000699">
    <property type="protein sequence ID" value="CAL1545336.1"/>
    <property type="molecule type" value="Genomic_DNA"/>
</dbReference>
<evidence type="ECO:0000313" key="1">
    <source>
        <dbReference type="EMBL" id="CAL1545336.1"/>
    </source>
</evidence>
<sequence>MELPLMAFDPFLPNCSRCLEGDSAVNVTGYFSIGDEHLDMSMVNLKIDIAAGPTSPYKTRGADVWSLYCAIARTTCSKWFVDPYARIRFTFDCNCAPRVGDLYKIWIPIRPLEKFKGTVFRIRYSLQLDPAKDTVDPVVSSNFSVDSIFVSTAYKPHKPSISSDHKIFSVSESTKLVLMTGVCCALYLNLFISC</sequence>
<accession>A0AAV2II69</accession>
<proteinExistence type="predicted"/>
<reference evidence="1 2" key="1">
    <citation type="submission" date="2024-04" db="EMBL/GenBank/DDBJ databases">
        <authorList>
            <consortium name="Genoscope - CEA"/>
            <person name="William W."/>
        </authorList>
    </citation>
    <scope>NUCLEOTIDE SEQUENCE [LARGE SCALE GENOMIC DNA]</scope>
</reference>
<name>A0AAV2II69_LYMST</name>
<protein>
    <submittedName>
        <fullName evidence="1">Uncharacterized protein</fullName>
    </submittedName>
</protein>
<evidence type="ECO:0000313" key="2">
    <source>
        <dbReference type="Proteomes" id="UP001497497"/>
    </source>
</evidence>